<keyword evidence="8" id="KW-0393">Immunoglobulin domain</keyword>
<dbReference type="SMART" id="SM00409">
    <property type="entry name" value="IG"/>
    <property type="match status" value="1"/>
</dbReference>
<evidence type="ECO:0000256" key="8">
    <source>
        <dbReference type="ARBA" id="ARBA00023319"/>
    </source>
</evidence>
<feature type="chain" id="PRO_5034436127" description="Ig-like domain-containing protein" evidence="9">
    <location>
        <begin position="21"/>
        <end position="175"/>
    </location>
</feature>
<sequence length="175" mass="18612">MAWTPLLLGLLAHCAGSVASYELTQPPSVSVSPGQTARLTCGGNSIGSKRGSYYAHWYQQKPGQAPVPVIYEDSKRPSGIPDRFSGSSSGGTATLTIRGAQTEDEADYYCHPCSPRRVGGGEGGCSSSRHQGDQSGSLVFPEQRQNLAKMEGCSLVTQETVTASTERIRGLHETY</sequence>
<dbReference type="FunFam" id="2.60.40.10:FF:000620">
    <property type="entry name" value="Immunoglobulin lambda locus"/>
    <property type="match status" value="1"/>
</dbReference>
<dbReference type="GO" id="GO:0005576">
    <property type="term" value="C:extracellular region"/>
    <property type="evidence" value="ECO:0007669"/>
    <property type="project" value="UniProtKB-SubCell"/>
</dbReference>
<evidence type="ECO:0000256" key="6">
    <source>
        <dbReference type="ARBA" id="ARBA00022859"/>
    </source>
</evidence>
<evidence type="ECO:0000256" key="7">
    <source>
        <dbReference type="ARBA" id="ARBA00023136"/>
    </source>
</evidence>
<organism evidence="11 12">
    <name type="scientific">Catagonus wagneri</name>
    <name type="common">Chacoan peccary</name>
    <dbReference type="NCBI Taxonomy" id="51154"/>
    <lineage>
        <taxon>Eukaryota</taxon>
        <taxon>Metazoa</taxon>
        <taxon>Chordata</taxon>
        <taxon>Craniata</taxon>
        <taxon>Vertebrata</taxon>
        <taxon>Euteleostomi</taxon>
        <taxon>Mammalia</taxon>
        <taxon>Eutheria</taxon>
        <taxon>Laurasiatheria</taxon>
        <taxon>Artiodactyla</taxon>
        <taxon>Suina</taxon>
        <taxon>Tayassuidae</taxon>
        <taxon>Catagonus</taxon>
    </lineage>
</organism>
<dbReference type="SUPFAM" id="SSF48726">
    <property type="entry name" value="Immunoglobulin"/>
    <property type="match status" value="1"/>
</dbReference>
<dbReference type="AlphaFoldDB" id="A0A8C3WNI7"/>
<name>A0A8C3WNI7_9CETA</name>
<dbReference type="InterPro" id="IPR007110">
    <property type="entry name" value="Ig-like_dom"/>
</dbReference>
<dbReference type="Ensembl" id="ENSCWAT00000014328.1">
    <property type="protein sequence ID" value="ENSCWAP00000013183.1"/>
    <property type="gene ID" value="ENSCWAG00000010259.1"/>
</dbReference>
<evidence type="ECO:0000259" key="10">
    <source>
        <dbReference type="PROSITE" id="PS50835"/>
    </source>
</evidence>
<keyword evidence="6" id="KW-0391">Immunity</keyword>
<keyword evidence="3" id="KW-1003">Cell membrane</keyword>
<keyword evidence="12" id="KW-1185">Reference proteome</keyword>
<dbReference type="InterPro" id="IPR036179">
    <property type="entry name" value="Ig-like_dom_sf"/>
</dbReference>
<dbReference type="Proteomes" id="UP000694540">
    <property type="component" value="Unplaced"/>
</dbReference>
<keyword evidence="5 9" id="KW-0732">Signal</keyword>
<dbReference type="Pfam" id="PF07686">
    <property type="entry name" value="V-set"/>
    <property type="match status" value="1"/>
</dbReference>
<evidence type="ECO:0000256" key="3">
    <source>
        <dbReference type="ARBA" id="ARBA00022475"/>
    </source>
</evidence>
<dbReference type="GeneTree" id="ENSGT00940000153120"/>
<dbReference type="InterPro" id="IPR013783">
    <property type="entry name" value="Ig-like_fold"/>
</dbReference>
<dbReference type="InterPro" id="IPR013106">
    <property type="entry name" value="Ig_V-set"/>
</dbReference>
<evidence type="ECO:0000313" key="11">
    <source>
        <dbReference type="Ensembl" id="ENSCWAP00000013183.1"/>
    </source>
</evidence>
<reference evidence="11" key="2">
    <citation type="submission" date="2025-09" db="UniProtKB">
        <authorList>
            <consortium name="Ensembl"/>
        </authorList>
    </citation>
    <scope>IDENTIFICATION</scope>
</reference>
<evidence type="ECO:0000256" key="9">
    <source>
        <dbReference type="SAM" id="SignalP"/>
    </source>
</evidence>
<dbReference type="GO" id="GO:0002376">
    <property type="term" value="P:immune system process"/>
    <property type="evidence" value="ECO:0007669"/>
    <property type="project" value="UniProtKB-KW"/>
</dbReference>
<dbReference type="InterPro" id="IPR050150">
    <property type="entry name" value="IgV_Light_Chain"/>
</dbReference>
<evidence type="ECO:0000256" key="1">
    <source>
        <dbReference type="ARBA" id="ARBA00004236"/>
    </source>
</evidence>
<accession>A0A8C3WNI7</accession>
<feature type="domain" description="Ig-like" evidence="10">
    <location>
        <begin position="5"/>
        <end position="110"/>
    </location>
</feature>
<dbReference type="GO" id="GO:0005886">
    <property type="term" value="C:plasma membrane"/>
    <property type="evidence" value="ECO:0007669"/>
    <property type="project" value="UniProtKB-SubCell"/>
</dbReference>
<evidence type="ECO:0000256" key="4">
    <source>
        <dbReference type="ARBA" id="ARBA00022525"/>
    </source>
</evidence>
<proteinExistence type="predicted"/>
<comment type="subcellular location">
    <subcellularLocation>
        <location evidence="1">Cell membrane</location>
    </subcellularLocation>
    <subcellularLocation>
        <location evidence="2">Secreted</location>
    </subcellularLocation>
</comment>
<protein>
    <recommendedName>
        <fullName evidence="10">Ig-like domain-containing protein</fullName>
    </recommendedName>
</protein>
<dbReference type="PROSITE" id="PS50835">
    <property type="entry name" value="IG_LIKE"/>
    <property type="match status" value="1"/>
</dbReference>
<dbReference type="Gene3D" id="2.60.40.10">
    <property type="entry name" value="Immunoglobulins"/>
    <property type="match status" value="1"/>
</dbReference>
<reference evidence="11" key="1">
    <citation type="submission" date="2025-08" db="UniProtKB">
        <authorList>
            <consortium name="Ensembl"/>
        </authorList>
    </citation>
    <scope>IDENTIFICATION</scope>
</reference>
<keyword evidence="4" id="KW-0964">Secreted</keyword>
<keyword evidence="7" id="KW-0472">Membrane</keyword>
<dbReference type="SMART" id="SM00406">
    <property type="entry name" value="IGv"/>
    <property type="match status" value="1"/>
</dbReference>
<feature type="signal peptide" evidence="9">
    <location>
        <begin position="1"/>
        <end position="20"/>
    </location>
</feature>
<evidence type="ECO:0000313" key="12">
    <source>
        <dbReference type="Proteomes" id="UP000694540"/>
    </source>
</evidence>
<dbReference type="PANTHER" id="PTHR23267">
    <property type="entry name" value="IMMUNOGLOBULIN LIGHT CHAIN"/>
    <property type="match status" value="1"/>
</dbReference>
<evidence type="ECO:0000256" key="2">
    <source>
        <dbReference type="ARBA" id="ARBA00004613"/>
    </source>
</evidence>
<dbReference type="InterPro" id="IPR003599">
    <property type="entry name" value="Ig_sub"/>
</dbReference>
<evidence type="ECO:0000256" key="5">
    <source>
        <dbReference type="ARBA" id="ARBA00022729"/>
    </source>
</evidence>